<name>G6XFF9_9PROT</name>
<dbReference type="InterPro" id="IPR024083">
    <property type="entry name" value="Fumarase/histidase_N"/>
</dbReference>
<dbReference type="GO" id="GO:0006099">
    <property type="term" value="P:tricarboxylic acid cycle"/>
    <property type="evidence" value="ECO:0007669"/>
    <property type="project" value="InterPro"/>
</dbReference>
<dbReference type="InterPro" id="IPR000362">
    <property type="entry name" value="Fumarate_lyase_fam"/>
</dbReference>
<dbReference type="GO" id="GO:0005829">
    <property type="term" value="C:cytosol"/>
    <property type="evidence" value="ECO:0007669"/>
    <property type="project" value="TreeGrafter"/>
</dbReference>
<keyword evidence="5" id="KW-1185">Reference proteome</keyword>
<dbReference type="PATRIC" id="fig|1088869.3.peg.225"/>
<dbReference type="Proteomes" id="UP000004949">
    <property type="component" value="Unassembled WGS sequence"/>
</dbReference>
<dbReference type="CDD" id="cd01357">
    <property type="entry name" value="Aspartase"/>
    <property type="match status" value="1"/>
</dbReference>
<dbReference type="Gene3D" id="1.10.275.10">
    <property type="entry name" value="Fumarase/aspartase (N-terminal domain)"/>
    <property type="match status" value="1"/>
</dbReference>
<dbReference type="FunFam" id="1.20.200.10:FF:000001">
    <property type="entry name" value="Fumarate hydratase, mitochondrial"/>
    <property type="match status" value="1"/>
</dbReference>
<dbReference type="AlphaFoldDB" id="G6XFF9"/>
<dbReference type="NCBIfam" id="NF008909">
    <property type="entry name" value="PRK12273.1"/>
    <property type="match status" value="1"/>
</dbReference>
<evidence type="ECO:0000313" key="4">
    <source>
        <dbReference type="EMBL" id="EHH68917.1"/>
    </source>
</evidence>
<dbReference type="EMBL" id="AGQV01000001">
    <property type="protein sequence ID" value="EHH68917.1"/>
    <property type="molecule type" value="Genomic_DNA"/>
</dbReference>
<gene>
    <name evidence="4" type="ORF">GMO_02240</name>
</gene>
<dbReference type="InterPro" id="IPR020557">
    <property type="entry name" value="Fumarate_lyase_CS"/>
</dbReference>
<protein>
    <submittedName>
        <fullName evidence="4">Aspartate ammonia-lyase</fullName>
    </submittedName>
</protein>
<dbReference type="STRING" id="1088869.GMO_02240"/>
<keyword evidence="1 4" id="KW-0456">Lyase</keyword>
<proteinExistence type="predicted"/>
<dbReference type="PROSITE" id="PS00163">
    <property type="entry name" value="FUMARATE_LYASES"/>
    <property type="match status" value="1"/>
</dbReference>
<dbReference type="FunFam" id="1.10.275.10:FF:000001">
    <property type="entry name" value="Fumarate hydratase, mitochondrial"/>
    <property type="match status" value="1"/>
</dbReference>
<evidence type="ECO:0000313" key="5">
    <source>
        <dbReference type="Proteomes" id="UP000004949"/>
    </source>
</evidence>
<dbReference type="GO" id="GO:0006531">
    <property type="term" value="P:aspartate metabolic process"/>
    <property type="evidence" value="ECO:0007669"/>
    <property type="project" value="TreeGrafter"/>
</dbReference>
<dbReference type="InterPro" id="IPR051546">
    <property type="entry name" value="Aspartate_Ammonia-Lyase"/>
</dbReference>
<reference evidence="4 5" key="1">
    <citation type="submission" date="2011-10" db="EMBL/GenBank/DDBJ databases">
        <title>Genome sequence of Gluconobacter morbifer G707, isolated from Drosophila gut.</title>
        <authorList>
            <person name="Lee W.-J."/>
            <person name="Kim E.-K."/>
        </authorList>
    </citation>
    <scope>NUCLEOTIDE SEQUENCE [LARGE SCALE GENOMIC DNA]</scope>
    <source>
        <strain evidence="4 5">G707</strain>
    </source>
</reference>
<organism evidence="4 5">
    <name type="scientific">Gluconobacter morbifer G707</name>
    <dbReference type="NCBI Taxonomy" id="1088869"/>
    <lineage>
        <taxon>Bacteria</taxon>
        <taxon>Pseudomonadati</taxon>
        <taxon>Pseudomonadota</taxon>
        <taxon>Alphaproteobacteria</taxon>
        <taxon>Acetobacterales</taxon>
        <taxon>Acetobacteraceae</taxon>
        <taxon>Gluconobacter</taxon>
    </lineage>
</organism>
<comment type="caution">
    <text evidence="4">The sequence shown here is derived from an EMBL/GenBank/DDBJ whole genome shotgun (WGS) entry which is preliminary data.</text>
</comment>
<dbReference type="PANTHER" id="PTHR42696">
    <property type="entry name" value="ASPARTATE AMMONIA-LYASE"/>
    <property type="match status" value="1"/>
</dbReference>
<feature type="domain" description="Fumarase C C-terminal" evidence="3">
    <location>
        <begin position="435"/>
        <end position="488"/>
    </location>
</feature>
<dbReference type="InterPro" id="IPR008948">
    <property type="entry name" value="L-Aspartase-like"/>
</dbReference>
<dbReference type="InterPro" id="IPR022761">
    <property type="entry name" value="Fumarate_lyase_N"/>
</dbReference>
<accession>G6XFF9</accession>
<evidence type="ECO:0000256" key="1">
    <source>
        <dbReference type="ARBA" id="ARBA00023239"/>
    </source>
</evidence>
<dbReference type="SUPFAM" id="SSF48557">
    <property type="entry name" value="L-aspartase-like"/>
    <property type="match status" value="1"/>
</dbReference>
<evidence type="ECO:0000259" key="2">
    <source>
        <dbReference type="Pfam" id="PF00206"/>
    </source>
</evidence>
<evidence type="ECO:0000259" key="3">
    <source>
        <dbReference type="Pfam" id="PF10415"/>
    </source>
</evidence>
<dbReference type="OrthoDB" id="9802809at2"/>
<dbReference type="Pfam" id="PF10415">
    <property type="entry name" value="FumaraseC_C"/>
    <property type="match status" value="1"/>
</dbReference>
<dbReference type="GO" id="GO:0008797">
    <property type="term" value="F:aspartate ammonia-lyase activity"/>
    <property type="evidence" value="ECO:0007669"/>
    <property type="project" value="TreeGrafter"/>
</dbReference>
<sequence length="499" mass="53787">MALVMKGRARVQSQIWISKMMTSAVQPDVRIERDLLGEMPIPANALWGVHTRRAVENFPISGEPVGAFPDFIRSFITIKRAAARANRALGYLDPERADLIETACSLLLERTDYSRDFIVDAMQGGAGTSTNMNVNEVIANVALKLAGREPGDYGVLHPNDHVNMAQSTNDVYPTALRLGVLDATQPLLAALDGLAQSLGEKALTFSPILKVGRTQLRDAVPMTLGQEFRAFQSAIETEIRQIREQSAAFLDVNLGGTAIGTGLNTDPRYADMVLEELRDLTGLPIRAAADRIEATSDVGVFVLFSGVLKRLALKLSKISSDLRLLSSGPRAGLGEIILPAVQAGSSIMPGKVNPVIPEAVNQVAYLVAGYDVTLTMCAEGGQFQLNPFEPMIGYCLFSSLKTLTSAVELLTTKCISGIVADAERCAYLFSRNIAIVTALVPVLGYDFCAGIARRALAENRTVTELVLQEKLLSREELAVLLQPELLTRPNVGRAGAVIP</sequence>
<dbReference type="InterPro" id="IPR018951">
    <property type="entry name" value="Fumarase_C_C"/>
</dbReference>
<dbReference type="Gene3D" id="1.20.200.10">
    <property type="entry name" value="Fumarase/aspartase (Central domain)"/>
    <property type="match status" value="1"/>
</dbReference>
<dbReference type="PRINTS" id="PR00149">
    <property type="entry name" value="FUMRATELYASE"/>
</dbReference>
<dbReference type="eggNOG" id="COG1027">
    <property type="taxonomic scope" value="Bacteria"/>
</dbReference>
<dbReference type="PANTHER" id="PTHR42696:SF2">
    <property type="entry name" value="ASPARTATE AMMONIA-LYASE"/>
    <property type="match status" value="1"/>
</dbReference>
<dbReference type="Pfam" id="PF00206">
    <property type="entry name" value="Lyase_1"/>
    <property type="match status" value="1"/>
</dbReference>
<dbReference type="Gene3D" id="1.10.40.30">
    <property type="entry name" value="Fumarase/aspartase (C-terminal domain)"/>
    <property type="match status" value="1"/>
</dbReference>
<feature type="domain" description="Fumarate lyase N-terminal" evidence="2">
    <location>
        <begin position="37"/>
        <end position="369"/>
    </location>
</feature>